<dbReference type="EMBL" id="JAGYWB010000005">
    <property type="protein sequence ID" value="KAI0522367.1"/>
    <property type="molecule type" value="Genomic_DNA"/>
</dbReference>
<dbReference type="Proteomes" id="UP000829196">
    <property type="component" value="Unassembled WGS sequence"/>
</dbReference>
<feature type="region of interest" description="Disordered" evidence="1">
    <location>
        <begin position="1"/>
        <end position="52"/>
    </location>
</feature>
<gene>
    <name evidence="2" type="ORF">KFK09_004746</name>
</gene>
<evidence type="ECO:0000256" key="1">
    <source>
        <dbReference type="SAM" id="MobiDB-lite"/>
    </source>
</evidence>
<evidence type="ECO:0000313" key="2">
    <source>
        <dbReference type="EMBL" id="KAI0522367.1"/>
    </source>
</evidence>
<protein>
    <submittedName>
        <fullName evidence="2">Uncharacterized protein</fullName>
    </submittedName>
</protein>
<proteinExistence type="predicted"/>
<feature type="compositionally biased region" description="Basic and acidic residues" evidence="1">
    <location>
        <begin position="43"/>
        <end position="52"/>
    </location>
</feature>
<keyword evidence="3" id="KW-1185">Reference proteome</keyword>
<sequence>MLRTSRRLNPLATSMPNPSDPLRRLFHPQNNQPVTFLHPAPDPQREREREREREAFFIPSRNLKPLDLAPCPTESPFRSSSSSRKVYPTSIKAFASPFFAKQNDSTPSHCILSSLPQARPSPIPLILPHSIASSNRP</sequence>
<dbReference type="AlphaFoldDB" id="A0A8T3BTX5"/>
<accession>A0A8T3BTX5</accession>
<comment type="caution">
    <text evidence="2">The sequence shown here is derived from an EMBL/GenBank/DDBJ whole genome shotgun (WGS) entry which is preliminary data.</text>
</comment>
<name>A0A8T3BTX5_DENNO</name>
<organism evidence="2 3">
    <name type="scientific">Dendrobium nobile</name>
    <name type="common">Orchid</name>
    <dbReference type="NCBI Taxonomy" id="94219"/>
    <lineage>
        <taxon>Eukaryota</taxon>
        <taxon>Viridiplantae</taxon>
        <taxon>Streptophyta</taxon>
        <taxon>Embryophyta</taxon>
        <taxon>Tracheophyta</taxon>
        <taxon>Spermatophyta</taxon>
        <taxon>Magnoliopsida</taxon>
        <taxon>Liliopsida</taxon>
        <taxon>Asparagales</taxon>
        <taxon>Orchidaceae</taxon>
        <taxon>Epidendroideae</taxon>
        <taxon>Malaxideae</taxon>
        <taxon>Dendrobiinae</taxon>
        <taxon>Dendrobium</taxon>
    </lineage>
</organism>
<reference evidence="2" key="1">
    <citation type="journal article" date="2022" name="Front. Genet.">
        <title>Chromosome-Scale Assembly of the Dendrobium nobile Genome Provides Insights Into the Molecular Mechanism of the Biosynthesis of the Medicinal Active Ingredient of Dendrobium.</title>
        <authorList>
            <person name="Xu Q."/>
            <person name="Niu S.-C."/>
            <person name="Li K.-L."/>
            <person name="Zheng P.-J."/>
            <person name="Zhang X.-J."/>
            <person name="Jia Y."/>
            <person name="Liu Y."/>
            <person name="Niu Y.-X."/>
            <person name="Yu L.-H."/>
            <person name="Chen D.-F."/>
            <person name="Zhang G.-Q."/>
        </authorList>
    </citation>
    <scope>NUCLEOTIDE SEQUENCE</scope>
    <source>
        <tissue evidence="2">Leaf</tissue>
    </source>
</reference>
<evidence type="ECO:0000313" key="3">
    <source>
        <dbReference type="Proteomes" id="UP000829196"/>
    </source>
</evidence>